<sequence length="1069" mass="120936">MKLNVDLCTWISWDSRSRIICENQNTERAHMYSQTHPKMTLEDDDTAERKTPAKSILKNKNTNASTTSVPLNDSPSDASLKLQNRRVSFAEKVKLHQIDIVPVSQGSTAEGNSSDGDSESEDFDESFSRLEQAADSIAEAISDQQPNDSEEETMDLTGQIAPIVDPDQLDGVSKFKAADEAQRQTSTEQDPPQNSSDIQSPQENGRQDTHNETQEPESANLAETTPTSNQPETQNSHGSSVYPDEEDMDLTTPVNAYPITNPTSSSTGGAEGSLQEPSQASDIQATSTQNPEHQNEGPNTVTHPPALADTQEDEVTMDLTNQTQIPQVQAPAIQTQNGAHSNNLDSNPDQNTKSPQTTQEEITMDLTKVYEKPKEPSHPSDPTVLSPIFPSVVLSEGDEDEPMELTQPMMPMDKADFTLQSSKPNGDALTNNQSGQRNANTTNDDASNGISTAEVENRINSEINDGLSTMDSSEVKNSPEANGSSTQKRTGEENDLAQQSPLIITNESTNSEDVSHPKSPSSMTHPADTSATPRISIHRNEQFLYQTVTPDMDGPNAEQTAELKRKADSTTAQFQKKPHWETQVVTSTIPLADVSMQSDDSDNERWNTPIPHFTLTDFLKEIGIKFYDDLEFRIDLSTRQRLSISESAEEKSKEDYYRANIQLPLLEVYELSCKELAGKIQQGKKLFDELQEKTSNDNPELFKLYYRASFYDQMMLKARFHLLKEYTRQQAKSIWYQWRSKLIQNILEVLQGNLEILQSDKTILINNITILDGLYDEMHRKSQALRREVLQFKEIQSTFQDLDANQIKRIKLQLTELNNRLLEHKKKISEKEEELHNLEDQIRLRNEEIQGLQKEISAAENQLDETKHFNTKEIDILKNKSRLLQAAAGLKFVKSISEHTDEFEFNSEIGVTIDFSKPEASESIMFRLLNSEKKVLYNPKLLEYYCSDLVEATGFTNIFESFINFRKKWDKLTLIDEDMYRIALKYPLSILKTEEKEIQFKFQYYSFENKIKTNVVVRIPLKSILQYPDTANIEVDKLAETRSISVFEQDMQNTLPVSLRHRINGAIGR</sequence>
<accession>A0ACD0WST5</accession>
<reference evidence="2" key="1">
    <citation type="journal article" date="2019" name="MBio">
        <title>Comparative genomics for the elucidation of multidrug resistance (MDR) in Candida lusitaniae.</title>
        <authorList>
            <person name="Kannan A."/>
            <person name="Asner S.A."/>
            <person name="Trachsel E."/>
            <person name="Kelly S."/>
            <person name="Parker J."/>
            <person name="Sanglard D."/>
        </authorList>
    </citation>
    <scope>NUCLEOTIDE SEQUENCE [LARGE SCALE GENOMIC DNA]</scope>
    <source>
        <strain evidence="2">P1</strain>
    </source>
</reference>
<keyword evidence="2" id="KW-1185">Reference proteome</keyword>
<protein>
    <submittedName>
        <fullName evidence="1">Kinetochore protein</fullName>
    </submittedName>
</protein>
<evidence type="ECO:0000313" key="1">
    <source>
        <dbReference type="EMBL" id="QFZ30203.1"/>
    </source>
</evidence>
<organism evidence="1 2">
    <name type="scientific">Clavispora lusitaniae</name>
    <name type="common">Candida lusitaniae</name>
    <dbReference type="NCBI Taxonomy" id="36911"/>
    <lineage>
        <taxon>Eukaryota</taxon>
        <taxon>Fungi</taxon>
        <taxon>Dikarya</taxon>
        <taxon>Ascomycota</taxon>
        <taxon>Saccharomycotina</taxon>
        <taxon>Pichiomycetes</taxon>
        <taxon>Metschnikowiaceae</taxon>
        <taxon>Clavispora</taxon>
    </lineage>
</organism>
<dbReference type="Proteomes" id="UP000326582">
    <property type="component" value="Chromosome 7"/>
</dbReference>
<evidence type="ECO:0000313" key="2">
    <source>
        <dbReference type="Proteomes" id="UP000326582"/>
    </source>
</evidence>
<name>A0ACD0WST5_CLALS</name>
<proteinExistence type="predicted"/>
<gene>
    <name evidence="1" type="ORF">EJF14_70281</name>
</gene>
<dbReference type="EMBL" id="CP038490">
    <property type="protein sequence ID" value="QFZ30203.1"/>
    <property type="molecule type" value="Genomic_DNA"/>
</dbReference>